<dbReference type="InterPro" id="IPR020103">
    <property type="entry name" value="PsdUridine_synth_cat_dom_sf"/>
</dbReference>
<dbReference type="GO" id="GO:0140098">
    <property type="term" value="F:catalytic activity, acting on RNA"/>
    <property type="evidence" value="ECO:0007669"/>
    <property type="project" value="UniProtKB-ARBA"/>
</dbReference>
<sequence>MIERNLKFEKHFQITSPDVPLIDHLKLSCPQLSKQKLKNALQSGAVWLGRNKSINRIRRAKKVLHVGDEIHVYYDENILLAKCSDAELVADEALYSLWNKPQGMFSQGTKWGDHCSIARWVEQNGFPQRPSFQVHRLDRATSGLVLVAHSKKVASQLTGMFENRKVEKRYYARVNGKFEARDIPLKIETKIDGKKSVSVVLSAQYDVDDDQSLLLVEIKTGRKHQIRRHLSELGFPIVGDRLYGNLSVDSSKSELPDLQLTACYLAFICPVTGEHKEYKL</sequence>
<reference evidence="2 3" key="1">
    <citation type="submission" date="2019-07" db="EMBL/GenBank/DDBJ databases">
        <title>Draft genome for Aliikangiella sp. M105.</title>
        <authorList>
            <person name="Wang G."/>
        </authorList>
    </citation>
    <scope>NUCLEOTIDE SEQUENCE [LARGE SCALE GENOMIC DNA]</scope>
    <source>
        <strain evidence="2 3">M105</strain>
    </source>
</reference>
<organism evidence="2 3">
    <name type="scientific">Aliikangiella coralliicola</name>
    <dbReference type="NCBI Taxonomy" id="2592383"/>
    <lineage>
        <taxon>Bacteria</taxon>
        <taxon>Pseudomonadati</taxon>
        <taxon>Pseudomonadota</taxon>
        <taxon>Gammaproteobacteria</taxon>
        <taxon>Oceanospirillales</taxon>
        <taxon>Pleioneaceae</taxon>
        <taxon>Aliikangiella</taxon>
    </lineage>
</organism>
<evidence type="ECO:0000313" key="3">
    <source>
        <dbReference type="Proteomes" id="UP000315439"/>
    </source>
</evidence>
<dbReference type="GO" id="GO:0009982">
    <property type="term" value="F:pseudouridine synthase activity"/>
    <property type="evidence" value="ECO:0007669"/>
    <property type="project" value="InterPro"/>
</dbReference>
<dbReference type="OrthoDB" id="9807829at2"/>
<dbReference type="Proteomes" id="UP000315439">
    <property type="component" value="Unassembled WGS sequence"/>
</dbReference>
<evidence type="ECO:0000313" key="2">
    <source>
        <dbReference type="EMBL" id="TQV85279.1"/>
    </source>
</evidence>
<dbReference type="InterPro" id="IPR006224">
    <property type="entry name" value="PsdUridine_synth_RluA-like_CS"/>
</dbReference>
<dbReference type="SUPFAM" id="SSF55120">
    <property type="entry name" value="Pseudouridine synthase"/>
    <property type="match status" value="1"/>
</dbReference>
<gene>
    <name evidence="2" type="ORF">FLL46_19110</name>
</gene>
<protein>
    <submittedName>
        <fullName evidence="2">RluA family pseudouridine synthase</fullName>
    </submittedName>
</protein>
<dbReference type="PROSITE" id="PS01129">
    <property type="entry name" value="PSI_RLU"/>
    <property type="match status" value="1"/>
</dbReference>
<dbReference type="GO" id="GO:0006396">
    <property type="term" value="P:RNA processing"/>
    <property type="evidence" value="ECO:0007669"/>
    <property type="project" value="UniProtKB-ARBA"/>
</dbReference>
<dbReference type="CDD" id="cd02869">
    <property type="entry name" value="PseudoU_synth_RluA_like"/>
    <property type="match status" value="1"/>
</dbReference>
<dbReference type="InterPro" id="IPR050188">
    <property type="entry name" value="RluA_PseudoU_synthase"/>
</dbReference>
<feature type="domain" description="Pseudouridine synthase RsuA/RluA-like" evidence="1">
    <location>
        <begin position="95"/>
        <end position="231"/>
    </location>
</feature>
<dbReference type="PANTHER" id="PTHR21600">
    <property type="entry name" value="MITOCHONDRIAL RNA PSEUDOURIDINE SYNTHASE"/>
    <property type="match status" value="1"/>
</dbReference>
<comment type="caution">
    <text evidence="2">The sequence shown here is derived from an EMBL/GenBank/DDBJ whole genome shotgun (WGS) entry which is preliminary data.</text>
</comment>
<dbReference type="EMBL" id="VIKS01000012">
    <property type="protein sequence ID" value="TQV85279.1"/>
    <property type="molecule type" value="Genomic_DNA"/>
</dbReference>
<dbReference type="AlphaFoldDB" id="A0A545U715"/>
<evidence type="ECO:0000259" key="1">
    <source>
        <dbReference type="Pfam" id="PF00849"/>
    </source>
</evidence>
<dbReference type="InterPro" id="IPR006145">
    <property type="entry name" value="PsdUridine_synth_RsuA/RluA"/>
</dbReference>
<dbReference type="RefSeq" id="WP_142932956.1">
    <property type="nucleotide sequence ID" value="NZ_ML660168.1"/>
</dbReference>
<keyword evidence="3" id="KW-1185">Reference proteome</keyword>
<proteinExistence type="predicted"/>
<dbReference type="Pfam" id="PF00849">
    <property type="entry name" value="PseudoU_synth_2"/>
    <property type="match status" value="1"/>
</dbReference>
<dbReference type="Gene3D" id="3.30.2350.10">
    <property type="entry name" value="Pseudouridine synthase"/>
    <property type="match status" value="1"/>
</dbReference>
<dbReference type="GO" id="GO:0003723">
    <property type="term" value="F:RNA binding"/>
    <property type="evidence" value="ECO:0007669"/>
    <property type="project" value="InterPro"/>
</dbReference>
<accession>A0A545U715</accession>
<dbReference type="GO" id="GO:0001522">
    <property type="term" value="P:pseudouridine synthesis"/>
    <property type="evidence" value="ECO:0007669"/>
    <property type="project" value="InterPro"/>
</dbReference>
<name>A0A545U715_9GAMM</name>